<keyword evidence="1" id="KW-0812">Transmembrane</keyword>
<feature type="transmembrane region" description="Helical" evidence="1">
    <location>
        <begin position="518"/>
        <end position="539"/>
    </location>
</feature>
<dbReference type="PANTHER" id="PTHR31170">
    <property type="entry name" value="BNAC04G53230D PROTEIN"/>
    <property type="match status" value="1"/>
</dbReference>
<dbReference type="Pfam" id="PF03140">
    <property type="entry name" value="DUF247"/>
    <property type="match status" value="1"/>
</dbReference>
<organism evidence="2 3">
    <name type="scientific">Riccia sorocarpa</name>
    <dbReference type="NCBI Taxonomy" id="122646"/>
    <lineage>
        <taxon>Eukaryota</taxon>
        <taxon>Viridiplantae</taxon>
        <taxon>Streptophyta</taxon>
        <taxon>Embryophyta</taxon>
        <taxon>Marchantiophyta</taxon>
        <taxon>Marchantiopsida</taxon>
        <taxon>Marchantiidae</taxon>
        <taxon>Marchantiales</taxon>
        <taxon>Ricciaceae</taxon>
        <taxon>Riccia</taxon>
    </lineage>
</organism>
<keyword evidence="3" id="KW-1185">Reference proteome</keyword>
<sequence>MIRCGSFFKDPWFLSLNLDELRAECKARSGNARVFRVPSYIRKLKPHCYDANILHMGMYQRDFRKRTPIDNLQLEILCAFLEHLEVDHNGWSSFCSEVANSEDQVSGSGAPVLEHFYQADARPSFVTLDLQLSVLITDAFFIVAMFIWMIHRLAPHQFLRYPPPLTGQIKDIFCRAGLGCHFDVFTHDIFWVYEVQVPLFLVENLWAKVFESSPAQEGWWTGRSGFGDVITCYLSNCLLTSGLPYEIGDGDIQYSGCDHLLACLHRALCSEPSVDRDRATGRFTRYILKVPIVRQLLKFAEWLGHRMGPYRTNNGFFRIRKVPVVRQLLKFTKWVFDRVEAPSRAKDGLSTTINITKGTLPSASYLHKTGIRFKGVDGNIGGIQFVKPFFGLKATLELPRMAFDDYSGKKLLNLCAYEYMNVGVSTRGLLSFVLFMDELIDSEEDVALLRHGDAPVICYNCLGDNKELADLFANLLQNFSLESDERLVRIRTEITCWSNKWWRRHSNRFLDRFSRAPWLLGSLIAATILLVLSLLQTFYTMWGFYKQY</sequence>
<accession>A0ABD3GCD2</accession>
<comment type="caution">
    <text evidence="2">The sequence shown here is derived from an EMBL/GenBank/DDBJ whole genome shotgun (WGS) entry which is preliminary data.</text>
</comment>
<dbReference type="Proteomes" id="UP001633002">
    <property type="component" value="Unassembled WGS sequence"/>
</dbReference>
<evidence type="ECO:0000313" key="2">
    <source>
        <dbReference type="EMBL" id="KAL3675521.1"/>
    </source>
</evidence>
<gene>
    <name evidence="2" type="ORF">R1sor_025469</name>
</gene>
<evidence type="ECO:0000256" key="1">
    <source>
        <dbReference type="SAM" id="Phobius"/>
    </source>
</evidence>
<protein>
    <submittedName>
        <fullName evidence="2">Uncharacterized protein</fullName>
    </submittedName>
</protein>
<dbReference type="EMBL" id="JBJQOH010000008">
    <property type="protein sequence ID" value="KAL3675521.1"/>
    <property type="molecule type" value="Genomic_DNA"/>
</dbReference>
<proteinExistence type="predicted"/>
<dbReference type="InterPro" id="IPR004158">
    <property type="entry name" value="DUF247_pln"/>
</dbReference>
<feature type="transmembrane region" description="Helical" evidence="1">
    <location>
        <begin position="130"/>
        <end position="150"/>
    </location>
</feature>
<dbReference type="AlphaFoldDB" id="A0ABD3GCD2"/>
<name>A0ABD3GCD2_9MARC</name>
<evidence type="ECO:0000313" key="3">
    <source>
        <dbReference type="Proteomes" id="UP001633002"/>
    </source>
</evidence>
<keyword evidence="1" id="KW-0472">Membrane</keyword>
<keyword evidence="1" id="KW-1133">Transmembrane helix</keyword>
<reference evidence="2 3" key="1">
    <citation type="submission" date="2024-09" db="EMBL/GenBank/DDBJ databases">
        <title>Chromosome-scale assembly of Riccia sorocarpa.</title>
        <authorList>
            <person name="Paukszto L."/>
        </authorList>
    </citation>
    <scope>NUCLEOTIDE SEQUENCE [LARGE SCALE GENOMIC DNA]</scope>
    <source>
        <strain evidence="2">LP-2024</strain>
        <tissue evidence="2">Aerial parts of the thallus</tissue>
    </source>
</reference>
<dbReference type="PANTHER" id="PTHR31170:SF25">
    <property type="entry name" value="BNAA09G04570D PROTEIN"/>
    <property type="match status" value="1"/>
</dbReference>